<dbReference type="InterPro" id="IPR009081">
    <property type="entry name" value="PP-bd_ACP"/>
</dbReference>
<dbReference type="Pfam" id="PF00668">
    <property type="entry name" value="Condensation"/>
    <property type="match status" value="2"/>
</dbReference>
<protein>
    <submittedName>
        <fullName evidence="6">Amino acid adenylation</fullName>
    </submittedName>
</protein>
<evidence type="ECO:0000256" key="3">
    <source>
        <dbReference type="ARBA" id="ARBA00022450"/>
    </source>
</evidence>
<dbReference type="PANTHER" id="PTHR45527">
    <property type="entry name" value="NONRIBOSOMAL PEPTIDE SYNTHETASE"/>
    <property type="match status" value="1"/>
</dbReference>
<dbReference type="InterPro" id="IPR023213">
    <property type="entry name" value="CAT-like_dom_sf"/>
</dbReference>
<dbReference type="InterPro" id="IPR036736">
    <property type="entry name" value="ACP-like_sf"/>
</dbReference>
<dbReference type="GO" id="GO:0003824">
    <property type="term" value="F:catalytic activity"/>
    <property type="evidence" value="ECO:0007669"/>
    <property type="project" value="InterPro"/>
</dbReference>
<feature type="domain" description="Carrier" evidence="5">
    <location>
        <begin position="1165"/>
        <end position="1239"/>
    </location>
</feature>
<feature type="domain" description="Carrier" evidence="5">
    <location>
        <begin position="70"/>
        <end position="144"/>
    </location>
</feature>
<dbReference type="Pfam" id="PF13193">
    <property type="entry name" value="AMP-binding_C"/>
    <property type="match status" value="1"/>
</dbReference>
<comment type="caution">
    <text evidence="6">The sequence shown here is derived from an EMBL/GenBank/DDBJ whole genome shotgun (WGS) entry which is preliminary data.</text>
</comment>
<dbReference type="EMBL" id="RBTH01000330">
    <property type="protein sequence ID" value="RMT40893.1"/>
    <property type="molecule type" value="Genomic_DNA"/>
</dbReference>
<keyword evidence="3" id="KW-0596">Phosphopantetheine</keyword>
<evidence type="ECO:0000313" key="7">
    <source>
        <dbReference type="Proteomes" id="UP000268096"/>
    </source>
</evidence>
<gene>
    <name evidence="6" type="ORF">ALP48_02668</name>
</gene>
<dbReference type="FunFam" id="3.40.50.980:FF:000001">
    <property type="entry name" value="Non-ribosomal peptide synthetase"/>
    <property type="match status" value="1"/>
</dbReference>
<dbReference type="SUPFAM" id="SSF52777">
    <property type="entry name" value="CoA-dependent acyltransferases"/>
    <property type="match status" value="4"/>
</dbReference>
<dbReference type="Gene3D" id="3.30.559.30">
    <property type="entry name" value="Nonribosomal peptide synthetase, condensation domain"/>
    <property type="match status" value="2"/>
</dbReference>
<comment type="cofactor">
    <cofactor evidence="1">
        <name>pantetheine 4'-phosphate</name>
        <dbReference type="ChEBI" id="CHEBI:47942"/>
    </cofactor>
</comment>
<dbReference type="FunFam" id="2.30.38.10:FF:000001">
    <property type="entry name" value="Non-ribosomal peptide synthetase PvdI"/>
    <property type="match status" value="1"/>
</dbReference>
<dbReference type="PROSITE" id="PS00455">
    <property type="entry name" value="AMP_BINDING"/>
    <property type="match status" value="1"/>
</dbReference>
<dbReference type="FunFam" id="3.30.300.30:FF:000010">
    <property type="entry name" value="Enterobactin synthetase component F"/>
    <property type="match status" value="1"/>
</dbReference>
<reference evidence="6 7" key="1">
    <citation type="submission" date="2018-08" db="EMBL/GenBank/DDBJ databases">
        <title>Recombination of ecologically and evolutionarily significant loci maintains genetic cohesion in the Pseudomonas syringae species complex.</title>
        <authorList>
            <person name="Dillon M."/>
            <person name="Thakur S."/>
            <person name="Almeida R.N.D."/>
            <person name="Weir B.S."/>
            <person name="Guttman D.S."/>
        </authorList>
    </citation>
    <scope>NUCLEOTIDE SEQUENCE [LARGE SCALE GENOMIC DNA]</scope>
    <source>
        <strain evidence="6 7">ICMP 16926</strain>
    </source>
</reference>
<dbReference type="InterPro" id="IPR020845">
    <property type="entry name" value="AMP-binding_CS"/>
</dbReference>
<dbReference type="SUPFAM" id="SSF56801">
    <property type="entry name" value="Acetyl-CoA synthetase-like"/>
    <property type="match status" value="2"/>
</dbReference>
<dbReference type="GO" id="GO:0044550">
    <property type="term" value="P:secondary metabolite biosynthetic process"/>
    <property type="evidence" value="ECO:0007669"/>
    <property type="project" value="UniProtKB-ARBA"/>
</dbReference>
<dbReference type="Gene3D" id="3.40.50.980">
    <property type="match status" value="2"/>
</dbReference>
<dbReference type="InterPro" id="IPR025110">
    <property type="entry name" value="AMP-bd_C"/>
</dbReference>
<evidence type="ECO:0000256" key="2">
    <source>
        <dbReference type="ARBA" id="ARBA00006432"/>
    </source>
</evidence>
<evidence type="ECO:0000313" key="6">
    <source>
        <dbReference type="EMBL" id="RMT40893.1"/>
    </source>
</evidence>
<dbReference type="InterPro" id="IPR020806">
    <property type="entry name" value="PKS_PP-bd"/>
</dbReference>
<dbReference type="FunFam" id="3.40.50.12780:FF:000012">
    <property type="entry name" value="Non-ribosomal peptide synthetase"/>
    <property type="match status" value="1"/>
</dbReference>
<dbReference type="Pfam" id="PF00550">
    <property type="entry name" value="PP-binding"/>
    <property type="match status" value="2"/>
</dbReference>
<organism evidence="6 7">
    <name type="scientific">Pseudomonas syringae pv. solidagae</name>
    <dbReference type="NCBI Taxonomy" id="264458"/>
    <lineage>
        <taxon>Bacteria</taxon>
        <taxon>Pseudomonadati</taxon>
        <taxon>Pseudomonadota</taxon>
        <taxon>Gammaproteobacteria</taxon>
        <taxon>Pseudomonadales</taxon>
        <taxon>Pseudomonadaceae</taxon>
        <taxon>Pseudomonas</taxon>
        <taxon>Pseudomonas syringae</taxon>
    </lineage>
</organism>
<dbReference type="InterPro" id="IPR001242">
    <property type="entry name" value="Condensation_dom"/>
</dbReference>
<dbReference type="InterPro" id="IPR010071">
    <property type="entry name" value="AA_adenyl_dom"/>
</dbReference>
<dbReference type="GO" id="GO:0005737">
    <property type="term" value="C:cytoplasm"/>
    <property type="evidence" value="ECO:0007669"/>
    <property type="project" value="TreeGrafter"/>
</dbReference>
<evidence type="ECO:0000259" key="5">
    <source>
        <dbReference type="PROSITE" id="PS50075"/>
    </source>
</evidence>
<dbReference type="Pfam" id="PF00501">
    <property type="entry name" value="AMP-binding"/>
    <property type="match status" value="1"/>
</dbReference>
<dbReference type="FunFam" id="3.40.50.980:FF:000002">
    <property type="entry name" value="Enterobactin synthetase component F"/>
    <property type="match status" value="1"/>
</dbReference>
<dbReference type="PROSITE" id="PS00012">
    <property type="entry name" value="PHOSPHOPANTETHEINE"/>
    <property type="match status" value="1"/>
</dbReference>
<sequence length="1744" mass="191665">MVAYYTLSAGHASVDIDSLRGWLQEQLPAYMIPVAYVLLDALPLTPNGKLDRKALPAPEADALISRGYEAPQGETETQIAAIWQDLLGVAQVGRHDNFFELGGHSLLAVSLIGRMRQSGLSSDVRVLFAQPTLAALAALAAAVGGGTEIVVPANLITEHCEHITPDLLPLADLTQAQIDQVVATVPGGVANVQDIYPLSPLQEGILYHHLSAERGDPYLLQSLFAFDSQEHVDDFARALQFVIQRHDILRTALVWEGLDEPMQVVWRQALLMRESFEPDPQGGDVATQLHQRFDSRHQRLDIRRAPMMRLVHAWDEPNQRWLGWLQFHHLVMDHTTLEVVRHEMQACLLGQGAQLGLTVPYRNYIAQVRLGMSQEEHEAFFRDMLSDVDEATLPFGLQEVQGDGHDIEEGCLAVDLELSRRLRAQARQLGVSAASLVHLAWAQLLSKASGRDDVVFGTVLLGRMQGGEGSERALGVFINTLPLRVSLGDQGVRDGVKATHRRLTGLLGHEHASLALAQRCSGVVAPAPLFSALLNYRHTSVAVTDETLTAWNGMHALALGDEERTNYPLTLNVDDRGEDFLLTVQTVPLIDGARICAYMQQTLSNLVNALEQAPQTPLHAIAILPDSEREQLLEQWKQPGTAYTSETCTSETPIHLQFEARAAQQPDAVALVFEAQTLSYGELNARANQVAHRLLAHGVRPDDRVAICVERGPAMIIGLLGILKSGAGYVPLDPAYPLERLAYTLGDSAPVALLSQRSVQSTLPASEVPVISLDDDLQGESVCNPQVPVKPTNLAYVIYTSGSTGLPKGVMVEHRNVARLFSATEEWFGFNEQDVWALFHSFAFDFSVWEIWGALLHGGRLLIVPQLVSRSPEDFYNLLCSAGVTVLNQTPSAFRQLIAAQAENTQAHSLRQVIFGGEALETAMLKPWYARQANAGTQLVNMYGITETTVHVTYYPLQPEDAQRLGASPIGRRIPDLQLYVLDARGEPVPVGVVGELYVGGAGVARGYLNREALTAERFLDNPFSHTADARMYRTGDLGRWLADGSLEYLGRNDEQVKIRGFRIELGEIEARLAEYPDVRDAVVLCREDVPGDKRLVAYVTAQQPESLLDIESLREHLQSALPEHMVPAAYVQLDELPLTANGKLDRRALPVPDRSALASRGYAAPENDTEMAIARIWQDLLQLEQVGRHDNFFELGGHSLLAVKLIERMRQIDLVADVRVLFSQPTLSALAAAVGGKGAVEVPANLIPAGCERITPDMLPLAALSQDDIDRVVASVPGGLANVQDIYALAPLQEGILYHHLAATEGDPYLQYALFAFDSLERLHSFAQALQGVIDRHDILRTAVLWERLDAAVQVIWRKAPLGMDEWVLNPADGDIAEQLLKRLDPRHTRLDIRQAPMLRIGYAHDAENDRWLGMLLFHHLVDDATSLRTLSSEIESYMLGQQASLPPSVPYRNYVAQAMLGVSREEHEAFFRDMLGDIDEPTLPFGLHDVQGDGNAIDQARLTLDNGLSQRLRVQTRQLGVSAASLLHLAFAQMLGRLSGRDQVVFGTVLMGRMQSGEGAERALGMFINTLPLRVDLGGEGVRDGVKATHRRLTGLLGHEHASLALAQRCSGVVAPTPLFSALLNYRHSSVAVTDEAMAAWDGMQSLRLDDEERTNYPLTVNVDDTGEGFQFTSLVAASIGAQRLCDYLQLAVAGLVEALEQAPQTPLHSISILPLSERTQLLEHWSPSGKTYAHETPIHRQ</sequence>
<dbReference type="Proteomes" id="UP000268096">
    <property type="component" value="Unassembled WGS sequence"/>
</dbReference>
<dbReference type="NCBIfam" id="TIGR01733">
    <property type="entry name" value="AA-adenyl-dom"/>
    <property type="match status" value="1"/>
</dbReference>
<dbReference type="InterPro" id="IPR045851">
    <property type="entry name" value="AMP-bd_C_sf"/>
</dbReference>
<dbReference type="Gene3D" id="3.30.300.30">
    <property type="match status" value="2"/>
</dbReference>
<dbReference type="Gene3D" id="3.30.559.10">
    <property type="entry name" value="Chloramphenicol acetyltransferase-like domain"/>
    <property type="match status" value="2"/>
</dbReference>
<dbReference type="InterPro" id="IPR000873">
    <property type="entry name" value="AMP-dep_synth/lig_dom"/>
</dbReference>
<dbReference type="FunFam" id="3.30.559.30:FF:000028">
    <property type="entry name" value="Non-ribosomal peptide synthetase OfaC"/>
    <property type="match status" value="1"/>
</dbReference>
<dbReference type="InterPro" id="IPR006162">
    <property type="entry name" value="Ppantetheine_attach_site"/>
</dbReference>
<dbReference type="Gene3D" id="2.30.38.10">
    <property type="entry name" value="Luciferase, Domain 3"/>
    <property type="match status" value="1"/>
</dbReference>
<dbReference type="Gene3D" id="1.10.1200.10">
    <property type="entry name" value="ACP-like"/>
    <property type="match status" value="2"/>
</dbReference>
<dbReference type="PANTHER" id="PTHR45527:SF1">
    <property type="entry name" value="FATTY ACID SYNTHASE"/>
    <property type="match status" value="1"/>
</dbReference>
<dbReference type="CDD" id="cd19544">
    <property type="entry name" value="E-C_NRPS"/>
    <property type="match status" value="2"/>
</dbReference>
<dbReference type="FunFam" id="1.10.1200.10:FF:000005">
    <property type="entry name" value="Nonribosomal peptide synthetase 1"/>
    <property type="match status" value="2"/>
</dbReference>
<evidence type="ECO:0000256" key="4">
    <source>
        <dbReference type="ARBA" id="ARBA00022553"/>
    </source>
</evidence>
<dbReference type="CDD" id="cd17643">
    <property type="entry name" value="A_NRPS_Cytc1-like"/>
    <property type="match status" value="1"/>
</dbReference>
<dbReference type="SUPFAM" id="SSF47336">
    <property type="entry name" value="ACP-like"/>
    <property type="match status" value="2"/>
</dbReference>
<comment type="similarity">
    <text evidence="2">Belongs to the ATP-dependent AMP-binding enzyme family.</text>
</comment>
<dbReference type="PROSITE" id="PS50075">
    <property type="entry name" value="CARRIER"/>
    <property type="match status" value="2"/>
</dbReference>
<proteinExistence type="inferred from homology"/>
<dbReference type="GO" id="GO:0043041">
    <property type="term" value="P:amino acid activation for nonribosomal peptide biosynthetic process"/>
    <property type="evidence" value="ECO:0007669"/>
    <property type="project" value="TreeGrafter"/>
</dbReference>
<name>A0A3M5L2E3_PSESX</name>
<dbReference type="FunFam" id="3.30.559.10:FF:000064">
    <property type="entry name" value="Non-ribosomal peptide synthetase OfaC"/>
    <property type="match status" value="1"/>
</dbReference>
<evidence type="ECO:0000256" key="1">
    <source>
        <dbReference type="ARBA" id="ARBA00001957"/>
    </source>
</evidence>
<feature type="non-terminal residue" evidence="6">
    <location>
        <position position="1744"/>
    </location>
</feature>
<dbReference type="SMART" id="SM00823">
    <property type="entry name" value="PKS_PP"/>
    <property type="match status" value="2"/>
</dbReference>
<keyword evidence="4" id="KW-0597">Phosphoprotein</keyword>
<dbReference type="GO" id="GO:0031177">
    <property type="term" value="F:phosphopantetheine binding"/>
    <property type="evidence" value="ECO:0007669"/>
    <property type="project" value="InterPro"/>
</dbReference>
<accession>A0A3M5L2E3</accession>